<dbReference type="EMBL" id="LXQA010468646">
    <property type="protein sequence ID" value="MCI53768.1"/>
    <property type="molecule type" value="Genomic_DNA"/>
</dbReference>
<sequence>MRTISPEQRLVFLAKAHQQKAEDEASASNPLSQLLVEDDDAKEGRRKRKADRGRISLQVPNKGEVSTASTAT</sequence>
<dbReference type="AlphaFoldDB" id="A0A392SY49"/>
<protein>
    <submittedName>
        <fullName evidence="2">Uncharacterized protein</fullName>
    </submittedName>
</protein>
<evidence type="ECO:0000256" key="1">
    <source>
        <dbReference type="SAM" id="MobiDB-lite"/>
    </source>
</evidence>
<accession>A0A392SY49</accession>
<organism evidence="2 3">
    <name type="scientific">Trifolium medium</name>
    <dbReference type="NCBI Taxonomy" id="97028"/>
    <lineage>
        <taxon>Eukaryota</taxon>
        <taxon>Viridiplantae</taxon>
        <taxon>Streptophyta</taxon>
        <taxon>Embryophyta</taxon>
        <taxon>Tracheophyta</taxon>
        <taxon>Spermatophyta</taxon>
        <taxon>Magnoliopsida</taxon>
        <taxon>eudicotyledons</taxon>
        <taxon>Gunneridae</taxon>
        <taxon>Pentapetalae</taxon>
        <taxon>rosids</taxon>
        <taxon>fabids</taxon>
        <taxon>Fabales</taxon>
        <taxon>Fabaceae</taxon>
        <taxon>Papilionoideae</taxon>
        <taxon>50 kb inversion clade</taxon>
        <taxon>NPAAA clade</taxon>
        <taxon>Hologalegina</taxon>
        <taxon>IRL clade</taxon>
        <taxon>Trifolieae</taxon>
        <taxon>Trifolium</taxon>
    </lineage>
</organism>
<name>A0A392SY49_9FABA</name>
<keyword evidence="3" id="KW-1185">Reference proteome</keyword>
<feature type="non-terminal residue" evidence="2">
    <location>
        <position position="72"/>
    </location>
</feature>
<feature type="region of interest" description="Disordered" evidence="1">
    <location>
        <begin position="18"/>
        <end position="72"/>
    </location>
</feature>
<proteinExistence type="predicted"/>
<reference evidence="2 3" key="1">
    <citation type="journal article" date="2018" name="Front. Plant Sci.">
        <title>Red Clover (Trifolium pratense) and Zigzag Clover (T. medium) - A Picture of Genomic Similarities and Differences.</title>
        <authorList>
            <person name="Dluhosova J."/>
            <person name="Istvanek J."/>
            <person name="Nedelnik J."/>
            <person name="Repkova J."/>
        </authorList>
    </citation>
    <scope>NUCLEOTIDE SEQUENCE [LARGE SCALE GENOMIC DNA]</scope>
    <source>
        <strain evidence="3">cv. 10/8</strain>
        <tissue evidence="2">Leaf</tissue>
    </source>
</reference>
<dbReference type="Proteomes" id="UP000265520">
    <property type="component" value="Unassembled WGS sequence"/>
</dbReference>
<evidence type="ECO:0000313" key="2">
    <source>
        <dbReference type="EMBL" id="MCI53768.1"/>
    </source>
</evidence>
<comment type="caution">
    <text evidence="2">The sequence shown here is derived from an EMBL/GenBank/DDBJ whole genome shotgun (WGS) entry which is preliminary data.</text>
</comment>
<evidence type="ECO:0000313" key="3">
    <source>
        <dbReference type="Proteomes" id="UP000265520"/>
    </source>
</evidence>